<organism evidence="8 9">
    <name type="scientific">Olsenella porci</name>
    <dbReference type="NCBI Taxonomy" id="2652279"/>
    <lineage>
        <taxon>Bacteria</taxon>
        <taxon>Bacillati</taxon>
        <taxon>Actinomycetota</taxon>
        <taxon>Coriobacteriia</taxon>
        <taxon>Coriobacteriales</taxon>
        <taxon>Atopobiaceae</taxon>
        <taxon>Olsenella</taxon>
    </lineage>
</organism>
<dbReference type="PANTHER" id="PTHR36838:SF4">
    <property type="entry name" value="AUXIN EFFLUX CARRIER FAMILY PROTEIN"/>
    <property type="match status" value="1"/>
</dbReference>
<keyword evidence="5 7" id="KW-1133">Transmembrane helix</keyword>
<evidence type="ECO:0000313" key="8">
    <source>
        <dbReference type="EMBL" id="MST72612.1"/>
    </source>
</evidence>
<dbReference type="EMBL" id="VUNC01000003">
    <property type="protein sequence ID" value="MST72612.1"/>
    <property type="molecule type" value="Genomic_DNA"/>
</dbReference>
<dbReference type="GO" id="GO:0016020">
    <property type="term" value="C:membrane"/>
    <property type="evidence" value="ECO:0007669"/>
    <property type="project" value="UniProtKB-SubCell"/>
</dbReference>
<dbReference type="Proteomes" id="UP000469325">
    <property type="component" value="Unassembled WGS sequence"/>
</dbReference>
<feature type="transmembrane region" description="Helical" evidence="7">
    <location>
        <begin position="230"/>
        <end position="250"/>
    </location>
</feature>
<feature type="transmembrane region" description="Helical" evidence="7">
    <location>
        <begin position="103"/>
        <end position="121"/>
    </location>
</feature>
<feature type="transmembrane region" description="Helical" evidence="7">
    <location>
        <begin position="127"/>
        <end position="151"/>
    </location>
</feature>
<evidence type="ECO:0000256" key="6">
    <source>
        <dbReference type="ARBA" id="ARBA00023136"/>
    </source>
</evidence>
<feature type="transmembrane region" description="Helical" evidence="7">
    <location>
        <begin position="6"/>
        <end position="24"/>
    </location>
</feature>
<evidence type="ECO:0000256" key="1">
    <source>
        <dbReference type="ARBA" id="ARBA00004141"/>
    </source>
</evidence>
<reference evidence="8 9" key="1">
    <citation type="submission" date="2019-08" db="EMBL/GenBank/DDBJ databases">
        <title>In-depth cultivation of the pig gut microbiome towards novel bacterial diversity and tailored functional studies.</title>
        <authorList>
            <person name="Wylensek D."/>
            <person name="Hitch T.C.A."/>
            <person name="Clavel T."/>
        </authorList>
    </citation>
    <scope>NUCLEOTIDE SEQUENCE [LARGE SCALE GENOMIC DNA]</scope>
    <source>
        <strain evidence="8 9">CA-Schmier-601-WT-1</strain>
    </source>
</reference>
<keyword evidence="4 7" id="KW-0812">Transmembrane</keyword>
<evidence type="ECO:0000256" key="4">
    <source>
        <dbReference type="ARBA" id="ARBA00022692"/>
    </source>
</evidence>
<evidence type="ECO:0000256" key="3">
    <source>
        <dbReference type="ARBA" id="ARBA00022475"/>
    </source>
</evidence>
<gene>
    <name evidence="8" type="ORF">FYJ68_05770</name>
</gene>
<dbReference type="AlphaFoldDB" id="A0A6N7XAP4"/>
<feature type="transmembrane region" description="Helical" evidence="7">
    <location>
        <begin position="172"/>
        <end position="192"/>
    </location>
</feature>
<dbReference type="GO" id="GO:0055085">
    <property type="term" value="P:transmembrane transport"/>
    <property type="evidence" value="ECO:0007669"/>
    <property type="project" value="InterPro"/>
</dbReference>
<dbReference type="PANTHER" id="PTHR36838">
    <property type="entry name" value="AUXIN EFFLUX CARRIER FAMILY PROTEIN"/>
    <property type="match status" value="1"/>
</dbReference>
<accession>A0A6N7XAP4</accession>
<evidence type="ECO:0000256" key="2">
    <source>
        <dbReference type="ARBA" id="ARBA00022448"/>
    </source>
</evidence>
<feature type="transmembrane region" description="Helical" evidence="7">
    <location>
        <begin position="288"/>
        <end position="312"/>
    </location>
</feature>
<dbReference type="InterPro" id="IPR004776">
    <property type="entry name" value="Mem_transp_PIN-like"/>
</dbReference>
<proteinExistence type="predicted"/>
<dbReference type="RefSeq" id="WP_326832240.1">
    <property type="nucleotide sequence ID" value="NZ_VUNC01000003.1"/>
</dbReference>
<feature type="transmembrane region" description="Helical" evidence="7">
    <location>
        <begin position="204"/>
        <end position="223"/>
    </location>
</feature>
<keyword evidence="2" id="KW-0813">Transport</keyword>
<feature type="transmembrane region" description="Helical" evidence="7">
    <location>
        <begin position="262"/>
        <end position="281"/>
    </location>
</feature>
<protein>
    <submittedName>
        <fullName evidence="8">AEC family transporter</fullName>
    </submittedName>
</protein>
<keyword evidence="6 7" id="KW-0472">Membrane</keyword>
<evidence type="ECO:0000256" key="5">
    <source>
        <dbReference type="ARBA" id="ARBA00022989"/>
    </source>
</evidence>
<comment type="caution">
    <text evidence="8">The sequence shown here is derived from an EMBL/GenBank/DDBJ whole genome shotgun (WGS) entry which is preliminary data.</text>
</comment>
<comment type="subcellular location">
    <subcellularLocation>
        <location evidence="1">Membrane</location>
        <topology evidence="1">Multi-pass membrane protein</topology>
    </subcellularLocation>
</comment>
<keyword evidence="9" id="KW-1185">Reference proteome</keyword>
<keyword evidence="3" id="KW-1003">Cell membrane</keyword>
<evidence type="ECO:0000256" key="7">
    <source>
        <dbReference type="SAM" id="Phobius"/>
    </source>
</evidence>
<feature type="transmembrane region" description="Helical" evidence="7">
    <location>
        <begin position="68"/>
        <end position="91"/>
    </location>
</feature>
<feature type="transmembrane region" description="Helical" evidence="7">
    <location>
        <begin position="36"/>
        <end position="56"/>
    </location>
</feature>
<sequence length="320" mass="33741">MDSLIFSVNATFPIFLTMLVGMLLRRLGMMDQAFTGYLNGFVFKVALPVLLFQDLATQDFAAAWDGRFVLFCFLATAASMAGIVLLARVLVRDVGQRGEFIQASYRSSAAILGIAFIQSIYGSAPSSMAALMILGSVPLYNVFAVVVLTLTADGGGERASAGELARRAVRGVVTNPIILGIAVGFAWSLLGLPMPVVLGSTVKNVAVLATPLGLIAMGASFDFREARGSVGIATVATLIKLVVLVAIFMPMAIHPGFRDQQLVALLVMLGSASTVSCYIMARNMGHDGVLTATIVMMTTLGCALTLTGWLWMLRAGGFVG</sequence>
<name>A0A6N7XAP4_9ACTN</name>
<dbReference type="Pfam" id="PF03547">
    <property type="entry name" value="Mem_trans"/>
    <property type="match status" value="1"/>
</dbReference>
<evidence type="ECO:0000313" key="9">
    <source>
        <dbReference type="Proteomes" id="UP000469325"/>
    </source>
</evidence>